<sequence>IFGVIWIQANTNMIESTLENKDSVVNTGHGFYAIGAIISPIVSSNFVKSGINWRYLYYFVIFFIFLNIILFITLRRKIDNISPIQKTVSLKIVFANKKTNLYLFLTVIILFFYAAAEAILVIWSPTFFRMLKHFDVQSAGLMLTILWIGVLSGRLLVGFLLYKIKTGYMLVILTLLSIVSLIFLVYSDIKFINYLAIFFAGFGFSGIMPLLVSSAGLFFPKGKEIIMTILFLMPTAGYMSAPYLTRYISQRSMVFSIAITIFFMGIVLVLVTIRMCYRRKALK</sequence>
<keyword evidence="5 7" id="KW-1133">Transmembrane helix</keyword>
<feature type="non-terminal residue" evidence="9">
    <location>
        <position position="1"/>
    </location>
</feature>
<evidence type="ECO:0000256" key="5">
    <source>
        <dbReference type="ARBA" id="ARBA00022989"/>
    </source>
</evidence>
<dbReference type="InterPro" id="IPR036259">
    <property type="entry name" value="MFS_trans_sf"/>
</dbReference>
<dbReference type="PANTHER" id="PTHR23514:SF3">
    <property type="entry name" value="BYPASS OF STOP CODON PROTEIN 6"/>
    <property type="match status" value="1"/>
</dbReference>
<feature type="transmembrane region" description="Helical" evidence="7">
    <location>
        <begin position="253"/>
        <end position="277"/>
    </location>
</feature>
<feature type="transmembrane region" description="Helical" evidence="7">
    <location>
        <begin position="101"/>
        <end position="124"/>
    </location>
</feature>
<keyword evidence="3" id="KW-0813">Transport</keyword>
<reference evidence="9" key="1">
    <citation type="journal article" date="2014" name="Front. Microbiol.">
        <title>High frequency of phylogenetically diverse reductive dehalogenase-homologous genes in deep subseafloor sedimentary metagenomes.</title>
        <authorList>
            <person name="Kawai M."/>
            <person name="Futagami T."/>
            <person name="Toyoda A."/>
            <person name="Takaki Y."/>
            <person name="Nishi S."/>
            <person name="Hori S."/>
            <person name="Arai W."/>
            <person name="Tsubouchi T."/>
            <person name="Morono Y."/>
            <person name="Uchiyama I."/>
            <person name="Ito T."/>
            <person name="Fujiyama A."/>
            <person name="Inagaki F."/>
            <person name="Takami H."/>
        </authorList>
    </citation>
    <scope>NUCLEOTIDE SEQUENCE</scope>
    <source>
        <strain evidence="9">Expedition CK06-06</strain>
    </source>
</reference>
<keyword evidence="4 7" id="KW-0812">Transmembrane</keyword>
<dbReference type="InterPro" id="IPR011701">
    <property type="entry name" value="MFS"/>
</dbReference>
<comment type="caution">
    <text evidence="9">The sequence shown here is derived from an EMBL/GenBank/DDBJ whole genome shotgun (WGS) entry which is preliminary data.</text>
</comment>
<gene>
    <name evidence="9" type="ORF">S01H4_02896</name>
</gene>
<evidence type="ECO:0000256" key="2">
    <source>
        <dbReference type="ARBA" id="ARBA00008335"/>
    </source>
</evidence>
<evidence type="ECO:0000259" key="8">
    <source>
        <dbReference type="PROSITE" id="PS50850"/>
    </source>
</evidence>
<dbReference type="GO" id="GO:0012505">
    <property type="term" value="C:endomembrane system"/>
    <property type="evidence" value="ECO:0007669"/>
    <property type="project" value="UniProtKB-SubCell"/>
</dbReference>
<evidence type="ECO:0000256" key="4">
    <source>
        <dbReference type="ARBA" id="ARBA00022692"/>
    </source>
</evidence>
<protein>
    <recommendedName>
        <fullName evidence="8">Major facilitator superfamily (MFS) profile domain-containing protein</fullName>
    </recommendedName>
</protein>
<feature type="transmembrane region" description="Helical" evidence="7">
    <location>
        <begin position="224"/>
        <end position="241"/>
    </location>
</feature>
<feature type="domain" description="Major facilitator superfamily (MFS) profile" evidence="8">
    <location>
        <begin position="1"/>
        <end position="283"/>
    </location>
</feature>
<evidence type="ECO:0000256" key="7">
    <source>
        <dbReference type="SAM" id="Phobius"/>
    </source>
</evidence>
<dbReference type="SUPFAM" id="SSF103473">
    <property type="entry name" value="MFS general substrate transporter"/>
    <property type="match status" value="1"/>
</dbReference>
<comment type="subcellular location">
    <subcellularLocation>
        <location evidence="1">Endomembrane system</location>
        <topology evidence="1">Multi-pass membrane protein</topology>
    </subcellularLocation>
</comment>
<feature type="transmembrane region" description="Helical" evidence="7">
    <location>
        <begin position="55"/>
        <end position="74"/>
    </location>
</feature>
<evidence type="ECO:0000256" key="3">
    <source>
        <dbReference type="ARBA" id="ARBA00022448"/>
    </source>
</evidence>
<feature type="transmembrane region" description="Helical" evidence="7">
    <location>
        <begin position="136"/>
        <end position="161"/>
    </location>
</feature>
<dbReference type="Pfam" id="PF07690">
    <property type="entry name" value="MFS_1"/>
    <property type="match status" value="1"/>
</dbReference>
<evidence type="ECO:0000256" key="1">
    <source>
        <dbReference type="ARBA" id="ARBA00004127"/>
    </source>
</evidence>
<dbReference type="PANTHER" id="PTHR23514">
    <property type="entry name" value="BYPASS OF STOP CODON PROTEIN 6"/>
    <property type="match status" value="1"/>
</dbReference>
<evidence type="ECO:0000313" key="9">
    <source>
        <dbReference type="EMBL" id="GAG74173.1"/>
    </source>
</evidence>
<dbReference type="InterPro" id="IPR051788">
    <property type="entry name" value="MFS_Transporter"/>
</dbReference>
<proteinExistence type="inferred from homology"/>
<dbReference type="Gene3D" id="1.20.1250.20">
    <property type="entry name" value="MFS general substrate transporter like domains"/>
    <property type="match status" value="1"/>
</dbReference>
<organism evidence="9">
    <name type="scientific">marine sediment metagenome</name>
    <dbReference type="NCBI Taxonomy" id="412755"/>
    <lineage>
        <taxon>unclassified sequences</taxon>
        <taxon>metagenomes</taxon>
        <taxon>ecological metagenomes</taxon>
    </lineage>
</organism>
<name>X1APF5_9ZZZZ</name>
<dbReference type="GO" id="GO:0022857">
    <property type="term" value="F:transmembrane transporter activity"/>
    <property type="evidence" value="ECO:0007669"/>
    <property type="project" value="InterPro"/>
</dbReference>
<dbReference type="PROSITE" id="PS50850">
    <property type="entry name" value="MFS"/>
    <property type="match status" value="1"/>
</dbReference>
<feature type="transmembrane region" description="Helical" evidence="7">
    <location>
        <begin position="192"/>
        <end position="212"/>
    </location>
</feature>
<dbReference type="EMBL" id="BART01000669">
    <property type="protein sequence ID" value="GAG74173.1"/>
    <property type="molecule type" value="Genomic_DNA"/>
</dbReference>
<evidence type="ECO:0000256" key="6">
    <source>
        <dbReference type="ARBA" id="ARBA00023136"/>
    </source>
</evidence>
<dbReference type="GO" id="GO:0016020">
    <property type="term" value="C:membrane"/>
    <property type="evidence" value="ECO:0007669"/>
    <property type="project" value="TreeGrafter"/>
</dbReference>
<dbReference type="InterPro" id="IPR020846">
    <property type="entry name" value="MFS_dom"/>
</dbReference>
<accession>X1APF5</accession>
<keyword evidence="6 7" id="KW-0472">Membrane</keyword>
<feature type="transmembrane region" description="Helical" evidence="7">
    <location>
        <begin position="168"/>
        <end position="186"/>
    </location>
</feature>
<dbReference type="AlphaFoldDB" id="X1APF5"/>
<comment type="similarity">
    <text evidence="2">Belongs to the major facilitator superfamily.</text>
</comment>